<dbReference type="AlphaFoldDB" id="A0A9D3URF2"/>
<proteinExistence type="predicted"/>
<reference evidence="1 2" key="1">
    <citation type="journal article" date="2021" name="Plant Biotechnol. J.">
        <title>Multi-omics assisted identification of the key and species-specific regulatory components of drought-tolerant mechanisms in Gossypium stocksii.</title>
        <authorList>
            <person name="Yu D."/>
            <person name="Ke L."/>
            <person name="Zhang D."/>
            <person name="Wu Y."/>
            <person name="Sun Y."/>
            <person name="Mei J."/>
            <person name="Sun J."/>
            <person name="Sun Y."/>
        </authorList>
    </citation>
    <scope>NUCLEOTIDE SEQUENCE [LARGE SCALE GENOMIC DNA]</scope>
    <source>
        <strain evidence="2">cv. E1</strain>
        <tissue evidence="1">Leaf</tissue>
    </source>
</reference>
<dbReference type="EMBL" id="JAIQCV010000010">
    <property type="protein sequence ID" value="KAH1056052.1"/>
    <property type="molecule type" value="Genomic_DNA"/>
</dbReference>
<evidence type="ECO:0000313" key="2">
    <source>
        <dbReference type="Proteomes" id="UP000828251"/>
    </source>
</evidence>
<dbReference type="OrthoDB" id="1000788at2759"/>
<name>A0A9D3URF2_9ROSI</name>
<accession>A0A9D3URF2</accession>
<organism evidence="1 2">
    <name type="scientific">Gossypium stocksii</name>
    <dbReference type="NCBI Taxonomy" id="47602"/>
    <lineage>
        <taxon>Eukaryota</taxon>
        <taxon>Viridiplantae</taxon>
        <taxon>Streptophyta</taxon>
        <taxon>Embryophyta</taxon>
        <taxon>Tracheophyta</taxon>
        <taxon>Spermatophyta</taxon>
        <taxon>Magnoliopsida</taxon>
        <taxon>eudicotyledons</taxon>
        <taxon>Gunneridae</taxon>
        <taxon>Pentapetalae</taxon>
        <taxon>rosids</taxon>
        <taxon>malvids</taxon>
        <taxon>Malvales</taxon>
        <taxon>Malvaceae</taxon>
        <taxon>Malvoideae</taxon>
        <taxon>Gossypium</taxon>
    </lineage>
</organism>
<sequence length="138" mass="15985">MPYFGVIPLRAYAMKLLDFYYVSSPSITDSVFKETITIKKSPLFPLIFSHLKHYPPLNTISQPKIHFFYCCRRHFYFHFQPRLSLLTFQDMGAELGNGVKNSYVHPLKINGLKNASIPLVIAAIVPSPTLLWRFRVCF</sequence>
<dbReference type="Proteomes" id="UP000828251">
    <property type="component" value="Unassembled WGS sequence"/>
</dbReference>
<gene>
    <name evidence="1" type="ORF">J1N35_034117</name>
</gene>
<keyword evidence="2" id="KW-1185">Reference proteome</keyword>
<comment type="caution">
    <text evidence="1">The sequence shown here is derived from an EMBL/GenBank/DDBJ whole genome shotgun (WGS) entry which is preliminary data.</text>
</comment>
<protein>
    <submittedName>
        <fullName evidence="1">Uncharacterized protein</fullName>
    </submittedName>
</protein>
<evidence type="ECO:0000313" key="1">
    <source>
        <dbReference type="EMBL" id="KAH1056052.1"/>
    </source>
</evidence>